<dbReference type="EMBL" id="SSTD01003829">
    <property type="protein sequence ID" value="TYK25361.1"/>
    <property type="molecule type" value="Genomic_DNA"/>
</dbReference>
<sequence length="102" mass="11760">MKCQLSLPWLAIQFQELPSDADVVNVQRYPHACILQSIGGIHCMFLQFIYDFDQAVVKRCGQINRSLYMLDMMTSLPVRCHSGQAVWTYAGPMICFHLVEKY</sequence>
<name>A0A5A7TKF5_CUCMM</name>
<protein>
    <submittedName>
        <fullName evidence="1">Serine/threonine-protein phosphatase 7 long form-like protein</fullName>
    </submittedName>
</protein>
<dbReference type="Proteomes" id="UP000321947">
    <property type="component" value="Unassembled WGS sequence"/>
</dbReference>
<accession>A0A5A7TKF5</accession>
<evidence type="ECO:0000313" key="1">
    <source>
        <dbReference type="EMBL" id="KAA0043772.1"/>
    </source>
</evidence>
<dbReference type="AlphaFoldDB" id="A0A5A7TKF5"/>
<proteinExistence type="predicted"/>
<gene>
    <name evidence="2" type="ORF">E5676_scaffold352G005000</name>
    <name evidence="1" type="ORF">E6C27_scaffold236G001040</name>
</gene>
<evidence type="ECO:0000313" key="2">
    <source>
        <dbReference type="EMBL" id="TYK25361.1"/>
    </source>
</evidence>
<comment type="caution">
    <text evidence="1">The sequence shown here is derived from an EMBL/GenBank/DDBJ whole genome shotgun (WGS) entry which is preliminary data.</text>
</comment>
<reference evidence="3 4" key="1">
    <citation type="submission" date="2019-08" db="EMBL/GenBank/DDBJ databases">
        <title>Draft genome sequences of two oriental melons (Cucumis melo L. var makuwa).</title>
        <authorList>
            <person name="Kwon S.-Y."/>
        </authorList>
    </citation>
    <scope>NUCLEOTIDE SEQUENCE [LARGE SCALE GENOMIC DNA]</scope>
    <source>
        <strain evidence="4">cv. Chang Bougi</strain>
        <strain evidence="3">cv. SW 3</strain>
        <tissue evidence="1">Leaf</tissue>
    </source>
</reference>
<evidence type="ECO:0000313" key="3">
    <source>
        <dbReference type="Proteomes" id="UP000321393"/>
    </source>
</evidence>
<evidence type="ECO:0000313" key="4">
    <source>
        <dbReference type="Proteomes" id="UP000321947"/>
    </source>
</evidence>
<dbReference type="Proteomes" id="UP000321393">
    <property type="component" value="Unassembled WGS sequence"/>
</dbReference>
<dbReference type="EMBL" id="SSTE01014973">
    <property type="protein sequence ID" value="KAA0043772.1"/>
    <property type="molecule type" value="Genomic_DNA"/>
</dbReference>
<organism evidence="1 3">
    <name type="scientific">Cucumis melo var. makuwa</name>
    <name type="common">Oriental melon</name>
    <dbReference type="NCBI Taxonomy" id="1194695"/>
    <lineage>
        <taxon>Eukaryota</taxon>
        <taxon>Viridiplantae</taxon>
        <taxon>Streptophyta</taxon>
        <taxon>Embryophyta</taxon>
        <taxon>Tracheophyta</taxon>
        <taxon>Spermatophyta</taxon>
        <taxon>Magnoliopsida</taxon>
        <taxon>eudicotyledons</taxon>
        <taxon>Gunneridae</taxon>
        <taxon>Pentapetalae</taxon>
        <taxon>rosids</taxon>
        <taxon>fabids</taxon>
        <taxon>Cucurbitales</taxon>
        <taxon>Cucurbitaceae</taxon>
        <taxon>Benincaseae</taxon>
        <taxon>Cucumis</taxon>
    </lineage>
</organism>